<evidence type="ECO:0000256" key="1">
    <source>
        <dbReference type="HAMAP-Rule" id="MF_02088"/>
    </source>
</evidence>
<accession>A0A371X4W3</accession>
<dbReference type="GO" id="GO:0005886">
    <property type="term" value="C:plasma membrane"/>
    <property type="evidence" value="ECO:0007669"/>
    <property type="project" value="UniProtKB-SubCell"/>
</dbReference>
<feature type="transmembrane region" description="Helical" evidence="1">
    <location>
        <begin position="198"/>
        <end position="216"/>
    </location>
</feature>
<feature type="transmembrane region" description="Helical" evidence="1">
    <location>
        <begin position="105"/>
        <end position="127"/>
    </location>
</feature>
<keyword evidence="1" id="KW-0812">Transmembrane</keyword>
<dbReference type="PANTHER" id="PTHR34300">
    <property type="entry name" value="QUEUOSINE PRECURSOR TRANSPORTER-RELATED"/>
    <property type="match status" value="1"/>
</dbReference>
<keyword evidence="1" id="KW-1133">Transmembrane helix</keyword>
<dbReference type="HAMAP" id="MF_02088">
    <property type="entry name" value="Q_prec_transport"/>
    <property type="match status" value="1"/>
</dbReference>
<comment type="caution">
    <text evidence="2">The sequence shown here is derived from an EMBL/GenBank/DDBJ whole genome shotgun (WGS) entry which is preliminary data.</text>
</comment>
<keyword evidence="1" id="KW-0813">Transport</keyword>
<protein>
    <recommendedName>
        <fullName evidence="1">Probable queuosine precursor transporter</fullName>
        <shortName evidence="1">Q precursor transporter</shortName>
    </recommendedName>
</protein>
<dbReference type="PANTHER" id="PTHR34300:SF1">
    <property type="entry name" value="QUEUOSINE PRECURSOR TRANSPORTER"/>
    <property type="match status" value="1"/>
</dbReference>
<feature type="transmembrane region" description="Helical" evidence="1">
    <location>
        <begin position="7"/>
        <end position="29"/>
    </location>
</feature>
<keyword evidence="1" id="KW-0472">Membrane</keyword>
<dbReference type="OrthoDB" id="7065604at2"/>
<feature type="transmembrane region" description="Helical" evidence="1">
    <location>
        <begin position="148"/>
        <end position="166"/>
    </location>
</feature>
<dbReference type="Pfam" id="PF02592">
    <property type="entry name" value="Vut_1"/>
    <property type="match status" value="1"/>
</dbReference>
<keyword evidence="3" id="KW-1185">Reference proteome</keyword>
<evidence type="ECO:0000313" key="3">
    <source>
        <dbReference type="Proteomes" id="UP000264310"/>
    </source>
</evidence>
<reference evidence="2 3" key="1">
    <citation type="submission" date="2018-08" db="EMBL/GenBank/DDBJ databases">
        <title>Fulvimarina sp. 85, whole genome shotgun sequence.</title>
        <authorList>
            <person name="Tuo L."/>
        </authorList>
    </citation>
    <scope>NUCLEOTIDE SEQUENCE [LARGE SCALE GENOMIC DNA]</scope>
    <source>
        <strain evidence="2 3">85</strain>
    </source>
</reference>
<dbReference type="AlphaFoldDB" id="A0A371X4W3"/>
<feature type="transmembrane region" description="Helical" evidence="1">
    <location>
        <begin position="71"/>
        <end position="93"/>
    </location>
</feature>
<sequence>MTFLKTHWFAVLAMALIVLSANVAVQYPMFVTIGSLDLADILTYGAFVYPFAFLVTDITNRLYGPAVARRVVYAGFATAVACSLIVPVLLFKAGLVPYSTGGARIARIAIASGLAFLVAQLLDIFVFNRLRQDRWWRAPAASSLSGSVVDTVIFFGIAFAPVFALIGPNDAYALESAPLFGVLSSEAPRWVSWALGDLSLKLAIAAFALVPYRIIIGQLLPPRQISA</sequence>
<dbReference type="InterPro" id="IPR003744">
    <property type="entry name" value="YhhQ"/>
</dbReference>
<keyword evidence="1" id="KW-1003">Cell membrane</keyword>
<dbReference type="RefSeq" id="WP_116682665.1">
    <property type="nucleotide sequence ID" value="NZ_QURL01000003.1"/>
</dbReference>
<comment type="function">
    <text evidence="1">Involved in the import of queuosine (Q) precursors, required for Q precursor salvage.</text>
</comment>
<organism evidence="2 3">
    <name type="scientific">Fulvimarina endophytica</name>
    <dbReference type="NCBI Taxonomy" id="2293836"/>
    <lineage>
        <taxon>Bacteria</taxon>
        <taxon>Pseudomonadati</taxon>
        <taxon>Pseudomonadota</taxon>
        <taxon>Alphaproteobacteria</taxon>
        <taxon>Hyphomicrobiales</taxon>
        <taxon>Aurantimonadaceae</taxon>
        <taxon>Fulvimarina</taxon>
    </lineage>
</organism>
<dbReference type="EMBL" id="QURL01000003">
    <property type="protein sequence ID" value="RFC64249.1"/>
    <property type="molecule type" value="Genomic_DNA"/>
</dbReference>
<gene>
    <name evidence="2" type="ORF">DYI37_07875</name>
</gene>
<dbReference type="GO" id="GO:0022857">
    <property type="term" value="F:transmembrane transporter activity"/>
    <property type="evidence" value="ECO:0007669"/>
    <property type="project" value="UniProtKB-UniRule"/>
</dbReference>
<evidence type="ECO:0000313" key="2">
    <source>
        <dbReference type="EMBL" id="RFC64249.1"/>
    </source>
</evidence>
<dbReference type="Proteomes" id="UP000264310">
    <property type="component" value="Unassembled WGS sequence"/>
</dbReference>
<name>A0A371X4W3_9HYPH</name>
<comment type="similarity">
    <text evidence="1">Belongs to the vitamin uptake transporter (VUT/ECF) (TC 2.A.88) family. Q precursor transporter subfamily.</text>
</comment>
<keyword evidence="1" id="KW-0997">Cell inner membrane</keyword>
<dbReference type="NCBIfam" id="TIGR00697">
    <property type="entry name" value="queuosine precursor transporter"/>
    <property type="match status" value="1"/>
</dbReference>
<comment type="subcellular location">
    <subcellularLocation>
        <location evidence="1">Cell inner membrane</location>
        <topology evidence="1">Multi-pass membrane protein</topology>
    </subcellularLocation>
</comment>
<proteinExistence type="inferred from homology"/>
<feature type="transmembrane region" description="Helical" evidence="1">
    <location>
        <begin position="41"/>
        <end position="59"/>
    </location>
</feature>